<proteinExistence type="predicted"/>
<dbReference type="Pfam" id="PF14559">
    <property type="entry name" value="TPR_19"/>
    <property type="match status" value="1"/>
</dbReference>
<evidence type="ECO:0000313" key="3">
    <source>
        <dbReference type="Proteomes" id="UP000249254"/>
    </source>
</evidence>
<protein>
    <recommendedName>
        <fullName evidence="4">Glycosyltransferase</fullName>
    </recommendedName>
</protein>
<gene>
    <name evidence="2" type="ORF">DJ017_08035</name>
</gene>
<dbReference type="SUPFAM" id="SSF53756">
    <property type="entry name" value="UDP-Glycosyltransferase/glycogen phosphorylase"/>
    <property type="match status" value="1"/>
</dbReference>
<dbReference type="EMBL" id="QFYQ01000001">
    <property type="protein sequence ID" value="RAK54474.1"/>
    <property type="molecule type" value="Genomic_DNA"/>
</dbReference>
<reference evidence="3" key="1">
    <citation type="submission" date="2018-05" db="EMBL/GenBank/DDBJ databases">
        <authorList>
            <person name="Li X."/>
        </authorList>
    </citation>
    <scope>NUCLEOTIDE SEQUENCE [LARGE SCALE GENOMIC DNA]</scope>
    <source>
        <strain evidence="3">LX32</strain>
    </source>
</reference>
<name>A0A328AM26_9CAUL</name>
<dbReference type="InterPro" id="IPR011990">
    <property type="entry name" value="TPR-like_helical_dom_sf"/>
</dbReference>
<dbReference type="GO" id="GO:0016757">
    <property type="term" value="F:glycosyltransferase activity"/>
    <property type="evidence" value="ECO:0007669"/>
    <property type="project" value="InterPro"/>
</dbReference>
<sequence length="360" mass="39279">MRARGDDPAVSNPPPPNARPLTSKEVFDRAVAAADAGRHEEAERLLRMAFKAAGGPQIQVTLGITLDLMGRYEEARAILRGVAATAADEPRLGLPLALNLLRSGDYAEGWRFYEGRDIQMTRHVSGKPKLSFPEWQGEPVRSLVVLPEQGFGDEIMFNRYVPLLKARGIEVTLLCRPNMPRLFALLGVRLVPLGPSVEVPRADAWVLAASLPHRLGTEPDTVPDAVYLPGGAPRAGLGVMAVGSAAPDPRRVLPPQLAERLLALPGAVNLDPQVTGAQDFEDTRQLIEPLALVISVDTAIAHLAGAMGKPCWTLLPFVPDWRWGLGERSPWYPQMRLFRQRDADDWSEVVARVEQAFAAA</sequence>
<dbReference type="Gene3D" id="3.40.50.2000">
    <property type="entry name" value="Glycogen Phosphorylase B"/>
    <property type="match status" value="1"/>
</dbReference>
<dbReference type="Pfam" id="PF01075">
    <property type="entry name" value="Glyco_transf_9"/>
    <property type="match status" value="1"/>
</dbReference>
<dbReference type="AlphaFoldDB" id="A0A328AM26"/>
<dbReference type="OrthoDB" id="6193797at2"/>
<feature type="region of interest" description="Disordered" evidence="1">
    <location>
        <begin position="1"/>
        <end position="22"/>
    </location>
</feature>
<dbReference type="InterPro" id="IPR002201">
    <property type="entry name" value="Glyco_trans_9"/>
</dbReference>
<comment type="caution">
    <text evidence="2">The sequence shown here is derived from an EMBL/GenBank/DDBJ whole genome shotgun (WGS) entry which is preliminary data.</text>
</comment>
<accession>A0A328AM26</accession>
<organism evidence="2 3">
    <name type="scientific">Phenylobacterium soli</name>
    <dbReference type="NCBI Taxonomy" id="2170551"/>
    <lineage>
        <taxon>Bacteria</taxon>
        <taxon>Pseudomonadati</taxon>
        <taxon>Pseudomonadota</taxon>
        <taxon>Alphaproteobacteria</taxon>
        <taxon>Caulobacterales</taxon>
        <taxon>Caulobacteraceae</taxon>
        <taxon>Phenylobacterium</taxon>
    </lineage>
</organism>
<evidence type="ECO:0000313" key="2">
    <source>
        <dbReference type="EMBL" id="RAK54474.1"/>
    </source>
</evidence>
<dbReference type="Proteomes" id="UP000249254">
    <property type="component" value="Unassembled WGS sequence"/>
</dbReference>
<keyword evidence="3" id="KW-1185">Reference proteome</keyword>
<dbReference type="Gene3D" id="1.25.40.10">
    <property type="entry name" value="Tetratricopeptide repeat domain"/>
    <property type="match status" value="1"/>
</dbReference>
<evidence type="ECO:0008006" key="4">
    <source>
        <dbReference type="Google" id="ProtNLM"/>
    </source>
</evidence>
<evidence type="ECO:0000256" key="1">
    <source>
        <dbReference type="SAM" id="MobiDB-lite"/>
    </source>
</evidence>
<dbReference type="SUPFAM" id="SSF48452">
    <property type="entry name" value="TPR-like"/>
    <property type="match status" value="1"/>
</dbReference>